<sequence>MRFCLDFNIIFRVSDKRIDRTDQN</sequence>
<accession>E6QSD9</accession>
<reference evidence="1" key="1">
    <citation type="submission" date="2009-10" db="EMBL/GenBank/DDBJ databases">
        <title>Diversity of trophic interactions inside an arsenic-rich microbial ecosystem.</title>
        <authorList>
            <person name="Bertin P.N."/>
            <person name="Heinrich-Salmeron A."/>
            <person name="Pelletier E."/>
            <person name="Goulhen-Chollet F."/>
            <person name="Arsene-Ploetze F."/>
            <person name="Gallien S."/>
            <person name="Calteau A."/>
            <person name="Vallenet D."/>
            <person name="Casiot C."/>
            <person name="Chane-Woon-Ming B."/>
            <person name="Giloteaux L."/>
            <person name="Barakat M."/>
            <person name="Bonnefoy V."/>
            <person name="Bruneel O."/>
            <person name="Chandler M."/>
            <person name="Cleiss J."/>
            <person name="Duran R."/>
            <person name="Elbaz-Poulichet F."/>
            <person name="Fonknechten N."/>
            <person name="Lauga B."/>
            <person name="Mornico D."/>
            <person name="Ortet P."/>
            <person name="Schaeffer C."/>
            <person name="Siguier P."/>
            <person name="Alexander Thil Smith A."/>
            <person name="Van Dorsselaer A."/>
            <person name="Weissenbach J."/>
            <person name="Medigue C."/>
            <person name="Le Paslier D."/>
        </authorList>
    </citation>
    <scope>NUCLEOTIDE SEQUENCE</scope>
</reference>
<evidence type="ECO:0000313" key="1">
    <source>
        <dbReference type="EMBL" id="CBI10161.1"/>
    </source>
</evidence>
<organism evidence="1">
    <name type="scientific">mine drainage metagenome</name>
    <dbReference type="NCBI Taxonomy" id="410659"/>
    <lineage>
        <taxon>unclassified sequences</taxon>
        <taxon>metagenomes</taxon>
        <taxon>ecological metagenomes</taxon>
    </lineage>
</organism>
<proteinExistence type="predicted"/>
<name>E6QSD9_9ZZZZ</name>
<dbReference type="EMBL" id="CABR01000074">
    <property type="protein sequence ID" value="CBI10161.1"/>
    <property type="molecule type" value="Genomic_DNA"/>
</dbReference>
<comment type="caution">
    <text evidence="1">The sequence shown here is derived from an EMBL/GenBank/DDBJ whole genome shotgun (WGS) entry which is preliminary data.</text>
</comment>
<gene>
    <name evidence="1" type="ORF">CARN7_0926</name>
</gene>
<dbReference type="AlphaFoldDB" id="E6QSD9"/>
<protein>
    <submittedName>
        <fullName evidence="1">Uncharacterized protein</fullName>
    </submittedName>
</protein>